<sequence length="148" mass="17028">MAIIIYQATHRDLIELSQLFDLYRVFYQQDSNLVLAKHFIEARLDKQNSVIFVAQDSQQQLIGFTQLYPSFSSVSAQHTWILNDLYVLETQRKQGVAKALLQQAKHHARSTYSAGLSLVTAQTNLAAQKLYQSEGYKKLDFYNFFLAC</sequence>
<evidence type="ECO:0000256" key="1">
    <source>
        <dbReference type="ARBA" id="ARBA00022679"/>
    </source>
</evidence>
<organism evidence="4 5">
    <name type="scientific">Paraglaciecola algarum</name>
    <dbReference type="NCBI Taxonomy" id="3050085"/>
    <lineage>
        <taxon>Bacteria</taxon>
        <taxon>Pseudomonadati</taxon>
        <taxon>Pseudomonadota</taxon>
        <taxon>Gammaproteobacteria</taxon>
        <taxon>Alteromonadales</taxon>
        <taxon>Alteromonadaceae</taxon>
        <taxon>Paraglaciecola</taxon>
    </lineage>
</organism>
<proteinExistence type="predicted"/>
<evidence type="ECO:0000259" key="3">
    <source>
        <dbReference type="PROSITE" id="PS51186"/>
    </source>
</evidence>
<keyword evidence="5" id="KW-1185">Reference proteome</keyword>
<gene>
    <name evidence="4" type="ORF">L0668_07570</name>
</gene>
<dbReference type="PROSITE" id="PS51186">
    <property type="entry name" value="GNAT"/>
    <property type="match status" value="1"/>
</dbReference>
<dbReference type="Pfam" id="PF00583">
    <property type="entry name" value="Acetyltransf_1"/>
    <property type="match status" value="1"/>
</dbReference>
<accession>A0ABS9D4X5</accession>
<reference evidence="4 5" key="1">
    <citation type="submission" date="2022-01" db="EMBL/GenBank/DDBJ databases">
        <title>Paraglaciecola sp. G1-23.</title>
        <authorList>
            <person name="Jin M.S."/>
            <person name="Han D.M."/>
            <person name="Kim H.M."/>
            <person name="Jeon C.O."/>
        </authorList>
    </citation>
    <scope>NUCLEOTIDE SEQUENCE [LARGE SCALE GENOMIC DNA]</scope>
    <source>
        <strain evidence="4 5">G1-23</strain>
    </source>
</reference>
<name>A0ABS9D4X5_9ALTE</name>
<dbReference type="PANTHER" id="PTHR43877">
    <property type="entry name" value="AMINOALKYLPHOSPHONATE N-ACETYLTRANSFERASE-RELATED-RELATED"/>
    <property type="match status" value="1"/>
</dbReference>
<dbReference type="Proteomes" id="UP001521137">
    <property type="component" value="Unassembled WGS sequence"/>
</dbReference>
<dbReference type="InterPro" id="IPR000182">
    <property type="entry name" value="GNAT_dom"/>
</dbReference>
<dbReference type="Gene3D" id="3.40.630.30">
    <property type="match status" value="1"/>
</dbReference>
<dbReference type="InterPro" id="IPR016181">
    <property type="entry name" value="Acyl_CoA_acyltransferase"/>
</dbReference>
<dbReference type="CDD" id="cd04301">
    <property type="entry name" value="NAT_SF"/>
    <property type="match status" value="1"/>
</dbReference>
<evidence type="ECO:0000313" key="5">
    <source>
        <dbReference type="Proteomes" id="UP001521137"/>
    </source>
</evidence>
<dbReference type="EMBL" id="JAKGAS010000003">
    <property type="protein sequence ID" value="MCF2947960.1"/>
    <property type="molecule type" value="Genomic_DNA"/>
</dbReference>
<keyword evidence="1" id="KW-0808">Transferase</keyword>
<protein>
    <submittedName>
        <fullName evidence="4">GNAT family N-acetyltransferase</fullName>
    </submittedName>
</protein>
<dbReference type="PANTHER" id="PTHR43877:SF2">
    <property type="entry name" value="AMINOALKYLPHOSPHONATE N-ACETYLTRANSFERASE-RELATED"/>
    <property type="match status" value="1"/>
</dbReference>
<evidence type="ECO:0000256" key="2">
    <source>
        <dbReference type="ARBA" id="ARBA00023315"/>
    </source>
</evidence>
<dbReference type="SUPFAM" id="SSF55729">
    <property type="entry name" value="Acyl-CoA N-acyltransferases (Nat)"/>
    <property type="match status" value="1"/>
</dbReference>
<dbReference type="InterPro" id="IPR050832">
    <property type="entry name" value="Bact_Acetyltransf"/>
</dbReference>
<dbReference type="RefSeq" id="WP_235311491.1">
    <property type="nucleotide sequence ID" value="NZ_JAKGAS010000003.1"/>
</dbReference>
<evidence type="ECO:0000313" key="4">
    <source>
        <dbReference type="EMBL" id="MCF2947960.1"/>
    </source>
</evidence>
<comment type="caution">
    <text evidence="4">The sequence shown here is derived from an EMBL/GenBank/DDBJ whole genome shotgun (WGS) entry which is preliminary data.</text>
</comment>
<keyword evidence="2" id="KW-0012">Acyltransferase</keyword>
<feature type="domain" description="N-acetyltransferase" evidence="3">
    <location>
        <begin position="3"/>
        <end position="148"/>
    </location>
</feature>